<organism evidence="1">
    <name type="scientific">bioreactor metagenome</name>
    <dbReference type="NCBI Taxonomy" id="1076179"/>
    <lineage>
        <taxon>unclassified sequences</taxon>
        <taxon>metagenomes</taxon>
        <taxon>ecological metagenomes</taxon>
    </lineage>
</organism>
<dbReference type="AlphaFoldDB" id="A0A645ET20"/>
<name>A0A645ET20_9ZZZZ</name>
<dbReference type="EMBL" id="VSSQ01050468">
    <property type="protein sequence ID" value="MPN04560.1"/>
    <property type="molecule type" value="Genomic_DNA"/>
</dbReference>
<sequence>MLSISRNRKPIEDLIVLVPFDIVVGVDLCLAVCIEVRLHKSWCIGDE</sequence>
<evidence type="ECO:0000313" key="1">
    <source>
        <dbReference type="EMBL" id="MPN04560.1"/>
    </source>
</evidence>
<gene>
    <name evidence="1" type="ORF">SDC9_151801</name>
</gene>
<proteinExistence type="predicted"/>
<comment type="caution">
    <text evidence="1">The sequence shown here is derived from an EMBL/GenBank/DDBJ whole genome shotgun (WGS) entry which is preliminary data.</text>
</comment>
<accession>A0A645ET20</accession>
<reference evidence="1" key="1">
    <citation type="submission" date="2019-08" db="EMBL/GenBank/DDBJ databases">
        <authorList>
            <person name="Kucharzyk K."/>
            <person name="Murdoch R.W."/>
            <person name="Higgins S."/>
            <person name="Loffler F."/>
        </authorList>
    </citation>
    <scope>NUCLEOTIDE SEQUENCE</scope>
</reference>
<protein>
    <submittedName>
        <fullName evidence="1">Uncharacterized protein</fullName>
    </submittedName>
</protein>